<dbReference type="Pfam" id="PF03486">
    <property type="entry name" value="HI0933_like"/>
    <property type="match status" value="1"/>
</dbReference>
<dbReference type="PANTHER" id="PTHR42887">
    <property type="entry name" value="OS12G0638800 PROTEIN"/>
    <property type="match status" value="1"/>
</dbReference>
<evidence type="ECO:0000256" key="3">
    <source>
        <dbReference type="ARBA" id="ARBA00022827"/>
    </source>
</evidence>
<dbReference type="AlphaFoldDB" id="A0A4R3KSZ6"/>
<dbReference type="EMBL" id="SMAE01000009">
    <property type="protein sequence ID" value="TCS88045.1"/>
    <property type="molecule type" value="Genomic_DNA"/>
</dbReference>
<dbReference type="Gene3D" id="1.10.8.260">
    <property type="entry name" value="HI0933 insert domain-like"/>
    <property type="match status" value="1"/>
</dbReference>
<dbReference type="InterPro" id="IPR004792">
    <property type="entry name" value="BaiN-like"/>
</dbReference>
<dbReference type="Gene3D" id="2.40.30.10">
    <property type="entry name" value="Translation factors"/>
    <property type="match status" value="1"/>
</dbReference>
<evidence type="ECO:0000259" key="4">
    <source>
        <dbReference type="Pfam" id="PF03486"/>
    </source>
</evidence>
<evidence type="ECO:0000256" key="2">
    <source>
        <dbReference type="ARBA" id="ARBA00022630"/>
    </source>
</evidence>
<organism evidence="6 7">
    <name type="scientific">Keratinibaculum paraultunense</name>
    <dbReference type="NCBI Taxonomy" id="1278232"/>
    <lineage>
        <taxon>Bacteria</taxon>
        <taxon>Bacillati</taxon>
        <taxon>Bacillota</taxon>
        <taxon>Tissierellia</taxon>
        <taxon>Tissierellales</taxon>
        <taxon>Tepidimicrobiaceae</taxon>
        <taxon>Keratinibaculum</taxon>
    </lineage>
</organism>
<protein>
    <recommendedName>
        <fullName evidence="8">Flavoprotein</fullName>
    </recommendedName>
</protein>
<evidence type="ECO:0000313" key="7">
    <source>
        <dbReference type="Proteomes" id="UP000294567"/>
    </source>
</evidence>
<dbReference type="Proteomes" id="UP000294567">
    <property type="component" value="Unassembled WGS sequence"/>
</dbReference>
<feature type="domain" description="RsdA/BaiN/AoA(So)-like insert" evidence="5">
    <location>
        <begin position="191"/>
        <end position="352"/>
    </location>
</feature>
<dbReference type="InterPro" id="IPR055178">
    <property type="entry name" value="RsdA/BaiN/AoA(So)-like_dom"/>
</dbReference>
<name>A0A4R3KSZ6_9FIRM</name>
<comment type="caution">
    <text evidence="6">The sequence shown here is derived from an EMBL/GenBank/DDBJ whole genome shotgun (WGS) entry which is preliminary data.</text>
</comment>
<feature type="domain" description="RsdA/BaiN/AoA(So)-like Rossmann fold-like" evidence="4">
    <location>
        <begin position="5"/>
        <end position="405"/>
    </location>
</feature>
<comment type="cofactor">
    <cofactor evidence="1">
        <name>FAD</name>
        <dbReference type="ChEBI" id="CHEBI:57692"/>
    </cofactor>
</comment>
<dbReference type="PANTHER" id="PTHR42887:SF2">
    <property type="entry name" value="OS12G0638800 PROTEIN"/>
    <property type="match status" value="1"/>
</dbReference>
<sequence length="410" mass="44944">MIMPKVLVVGGGAAGMMAAISAKVNGAEVVVLERNSRVGKKILATGNGRCNYTNINLSIDNYHGKNPKFAYSCLSKFGVAETIDFFERLGIAPTVEEDGRVFPLSFQSSSVLDVLRFELEDLDIQVLTNSFVKDINKKGNKFELLLEDEKRIYGDKVILATGGKAAPHTGSDGSGYDLAKSMGHSIVEIFPGLVQLKLEGDIFKQVDGVKFVGTAGLYEGNQLIKEDRGDILFTNYGISGPPILQLSRTALEYLNKNKDIRLKVSIIDTKTKDELFNYLLYRFGFMPRKTIEKGLIGLINKRLILPILKAINIDKDKKIAYLTNDEVMKLAEILTNWRFKISGSKSFKDAQVTAGGVNTDEIDSSTMESKLVDGLFFAGEIVDIDGDCGGFNLQWAWSSGYVAGTNSTLG</sequence>
<dbReference type="InterPro" id="IPR057661">
    <property type="entry name" value="RsdA/BaiN/AoA(So)_Rossmann"/>
</dbReference>
<keyword evidence="2" id="KW-0285">Flavoprotein</keyword>
<dbReference type="SUPFAM" id="SSF160996">
    <property type="entry name" value="HI0933 insert domain-like"/>
    <property type="match status" value="1"/>
</dbReference>
<evidence type="ECO:0000313" key="6">
    <source>
        <dbReference type="EMBL" id="TCS88045.1"/>
    </source>
</evidence>
<evidence type="ECO:0008006" key="8">
    <source>
        <dbReference type="Google" id="ProtNLM"/>
    </source>
</evidence>
<evidence type="ECO:0000259" key="5">
    <source>
        <dbReference type="Pfam" id="PF22780"/>
    </source>
</evidence>
<keyword evidence="3" id="KW-0274">FAD</keyword>
<reference evidence="6 7" key="1">
    <citation type="submission" date="2019-03" db="EMBL/GenBank/DDBJ databases">
        <title>Genomic Encyclopedia of Type Strains, Phase IV (KMG-IV): sequencing the most valuable type-strain genomes for metagenomic binning, comparative biology and taxonomic classification.</title>
        <authorList>
            <person name="Goeker M."/>
        </authorList>
    </citation>
    <scope>NUCLEOTIDE SEQUENCE [LARGE SCALE GENOMIC DNA]</scope>
    <source>
        <strain evidence="6 7">DSM 26752</strain>
    </source>
</reference>
<dbReference type="InterPro" id="IPR023166">
    <property type="entry name" value="BaiN-like_dom_sf"/>
</dbReference>
<dbReference type="Gene3D" id="3.50.50.60">
    <property type="entry name" value="FAD/NAD(P)-binding domain"/>
    <property type="match status" value="1"/>
</dbReference>
<dbReference type="SUPFAM" id="SSF51905">
    <property type="entry name" value="FAD/NAD(P)-binding domain"/>
    <property type="match status" value="1"/>
</dbReference>
<evidence type="ECO:0000256" key="1">
    <source>
        <dbReference type="ARBA" id="ARBA00001974"/>
    </source>
</evidence>
<dbReference type="NCBIfam" id="TIGR00275">
    <property type="entry name" value="aminoacetone oxidase family FAD-binding enzyme"/>
    <property type="match status" value="1"/>
</dbReference>
<dbReference type="PRINTS" id="PR00368">
    <property type="entry name" value="FADPNR"/>
</dbReference>
<keyword evidence="7" id="KW-1185">Reference proteome</keyword>
<dbReference type="Pfam" id="PF22780">
    <property type="entry name" value="HI0933_like_1st"/>
    <property type="match status" value="1"/>
</dbReference>
<gene>
    <name evidence="6" type="ORF">EDD65_10989</name>
</gene>
<dbReference type="InterPro" id="IPR036188">
    <property type="entry name" value="FAD/NAD-bd_sf"/>
</dbReference>
<dbReference type="PRINTS" id="PR00411">
    <property type="entry name" value="PNDRDTASEI"/>
</dbReference>
<proteinExistence type="predicted"/>
<accession>A0A4R3KSZ6</accession>